<gene>
    <name evidence="2" type="ORF">K529_012755</name>
</gene>
<dbReference type="InterPro" id="IPR046348">
    <property type="entry name" value="SIS_dom_sf"/>
</dbReference>
<dbReference type="PANTHER" id="PTHR30514:SF18">
    <property type="entry name" value="RPIR-FAMILY TRANSCRIPTIONAL REGULATOR"/>
    <property type="match status" value="1"/>
</dbReference>
<dbReference type="SUPFAM" id="SSF46689">
    <property type="entry name" value="Homeodomain-like"/>
    <property type="match status" value="1"/>
</dbReference>
<dbReference type="EMBL" id="CP015230">
    <property type="protein sequence ID" value="ANP41641.1"/>
    <property type="molecule type" value="Genomic_DNA"/>
</dbReference>
<dbReference type="GO" id="GO:0003700">
    <property type="term" value="F:DNA-binding transcription factor activity"/>
    <property type="evidence" value="ECO:0007669"/>
    <property type="project" value="InterPro"/>
</dbReference>
<organism evidence="2 3">
    <name type="scientific">Tritonibacter mobilis F1926</name>
    <dbReference type="NCBI Taxonomy" id="1265309"/>
    <lineage>
        <taxon>Bacteria</taxon>
        <taxon>Pseudomonadati</taxon>
        <taxon>Pseudomonadota</taxon>
        <taxon>Alphaproteobacteria</taxon>
        <taxon>Rhodobacterales</taxon>
        <taxon>Paracoccaceae</taxon>
        <taxon>Tritonibacter</taxon>
    </lineage>
</organism>
<dbReference type="OrthoDB" id="8582409at2"/>
<reference evidence="2 3" key="1">
    <citation type="journal article" date="2016" name="ISME J.">
        <title>Global occurrence and heterogeneity of the Roseobacter-clade species Ruegeria mobilis.</title>
        <authorList>
            <person name="Sonnenschein E."/>
            <person name="Gram L."/>
        </authorList>
    </citation>
    <scope>NUCLEOTIDE SEQUENCE [LARGE SCALE GENOMIC DNA]</scope>
    <source>
        <strain evidence="2 3">F1926</strain>
    </source>
</reference>
<dbReference type="InterPro" id="IPR009057">
    <property type="entry name" value="Homeodomain-like_sf"/>
</dbReference>
<dbReference type="PANTHER" id="PTHR30514">
    <property type="entry name" value="GLUCOKINASE"/>
    <property type="match status" value="1"/>
</dbReference>
<protein>
    <submittedName>
        <fullName evidence="2">Transcriptional regulator RpiR family protein</fullName>
    </submittedName>
</protein>
<dbReference type="Gene3D" id="1.10.10.10">
    <property type="entry name" value="Winged helix-like DNA-binding domain superfamily/Winged helix DNA-binding domain"/>
    <property type="match status" value="1"/>
</dbReference>
<dbReference type="SUPFAM" id="SSF53697">
    <property type="entry name" value="SIS domain"/>
    <property type="match status" value="1"/>
</dbReference>
<sequence>MPLSEKTQAGTESAMSLKIQKILPELTKSEAKIARYLLLNEAQLGLETGASVAAKAGVSEITVSRFLKRLGYKGISGLKEALRTEMTSALLEPSLRSERLKEGSLSGFLTSEAESLLALAQQMETENWTRMTATLDQARRVYVTGFQTVSGVAEDFAKRLNIVRSSVHFVSANSGGLVEWVDAGCDDYSQDVLIVVDIVPFAREAIQISRLAQKTGMTVVVITDEFNNWAYDYTDYVFHGRTKTGLFLETTAPLVTLQNFIVHAVAQKDPERTQHRRAEWQSYLSELKLYFS</sequence>
<dbReference type="InterPro" id="IPR047640">
    <property type="entry name" value="RpiR-like"/>
</dbReference>
<name>A0A1B1A543_9RHOB</name>
<dbReference type="KEGG" id="rmb:K529_012755"/>
<dbReference type="Pfam" id="PF01418">
    <property type="entry name" value="HTH_6"/>
    <property type="match status" value="1"/>
</dbReference>
<dbReference type="AlphaFoldDB" id="A0A1B1A543"/>
<evidence type="ECO:0000313" key="3">
    <source>
        <dbReference type="Proteomes" id="UP000013243"/>
    </source>
</evidence>
<dbReference type="PROSITE" id="PS51071">
    <property type="entry name" value="HTH_RPIR"/>
    <property type="match status" value="1"/>
</dbReference>
<dbReference type="Proteomes" id="UP000013243">
    <property type="component" value="Chromosome"/>
</dbReference>
<dbReference type="InterPro" id="IPR036388">
    <property type="entry name" value="WH-like_DNA-bd_sf"/>
</dbReference>
<dbReference type="InterPro" id="IPR001347">
    <property type="entry name" value="SIS_dom"/>
</dbReference>
<evidence type="ECO:0000259" key="1">
    <source>
        <dbReference type="PROSITE" id="PS51071"/>
    </source>
</evidence>
<dbReference type="GO" id="GO:1901135">
    <property type="term" value="P:carbohydrate derivative metabolic process"/>
    <property type="evidence" value="ECO:0007669"/>
    <property type="project" value="InterPro"/>
</dbReference>
<proteinExistence type="predicted"/>
<accession>A0A1B1A543</accession>
<dbReference type="RefSeq" id="WP_005645892.1">
    <property type="nucleotide sequence ID" value="NZ_CP015230.1"/>
</dbReference>
<dbReference type="InterPro" id="IPR000281">
    <property type="entry name" value="HTH_RpiR"/>
</dbReference>
<dbReference type="Gene3D" id="3.40.50.10490">
    <property type="entry name" value="Glucose-6-phosphate isomerase like protein, domain 1"/>
    <property type="match status" value="1"/>
</dbReference>
<dbReference type="GO" id="GO:0097367">
    <property type="term" value="F:carbohydrate derivative binding"/>
    <property type="evidence" value="ECO:0007669"/>
    <property type="project" value="InterPro"/>
</dbReference>
<dbReference type="Pfam" id="PF01380">
    <property type="entry name" value="SIS"/>
    <property type="match status" value="1"/>
</dbReference>
<evidence type="ECO:0000313" key="2">
    <source>
        <dbReference type="EMBL" id="ANP41641.1"/>
    </source>
</evidence>
<dbReference type="GeneID" id="28250719"/>
<feature type="domain" description="HTH rpiR-type" evidence="1">
    <location>
        <begin position="13"/>
        <end position="89"/>
    </location>
</feature>
<dbReference type="STRING" id="1265309.K529_012755"/>
<dbReference type="GO" id="GO:0003677">
    <property type="term" value="F:DNA binding"/>
    <property type="evidence" value="ECO:0007669"/>
    <property type="project" value="InterPro"/>
</dbReference>